<evidence type="ECO:0000256" key="2">
    <source>
        <dbReference type="ARBA" id="ARBA00022737"/>
    </source>
</evidence>
<dbReference type="GO" id="GO:0038202">
    <property type="term" value="P:TORC1 signaling"/>
    <property type="evidence" value="ECO:0007669"/>
    <property type="project" value="TreeGrafter"/>
</dbReference>
<dbReference type="GO" id="GO:0030307">
    <property type="term" value="P:positive regulation of cell growth"/>
    <property type="evidence" value="ECO:0007669"/>
    <property type="project" value="TreeGrafter"/>
</dbReference>
<keyword evidence="2" id="KW-0677">Repeat</keyword>
<dbReference type="GO" id="GO:0005737">
    <property type="term" value="C:cytoplasm"/>
    <property type="evidence" value="ECO:0007669"/>
    <property type="project" value="TreeGrafter"/>
</dbReference>
<evidence type="ECO:0000313" key="4">
    <source>
        <dbReference type="EnsemblMetazoa" id="CJA28722.1"/>
    </source>
</evidence>
<dbReference type="Proteomes" id="UP000005237">
    <property type="component" value="Unassembled WGS sequence"/>
</dbReference>
<keyword evidence="1" id="KW-0853">WD repeat</keyword>
<dbReference type="EnsemblMetazoa" id="CJA28722.1">
    <property type="protein sequence ID" value="CJA28722.1"/>
    <property type="gene ID" value="WBGene00184296"/>
</dbReference>
<sequence length="212" mass="24667">MDEDQQRRKMDFDSFNERLTVNMWHAQRHVERVTCYLQEPRHVEDIAGSMEDEEWDVDECANRRKGSDRLRTASVAIIMCLHLGVDPPDAPPRKDAPARLLSWVDPYKCGAHKAAMEIGINTQKAYEKWQPKSNNRTRYKICTDPPIDEVRKVATNLRRISGTDRVLFHYNGHGVPRPTENGEIWVFNKSFTQIDRSIIQILAEFFAFLQVP</sequence>
<organism evidence="4 5">
    <name type="scientific">Caenorhabditis japonica</name>
    <dbReference type="NCBI Taxonomy" id="281687"/>
    <lineage>
        <taxon>Eukaryota</taxon>
        <taxon>Metazoa</taxon>
        <taxon>Ecdysozoa</taxon>
        <taxon>Nematoda</taxon>
        <taxon>Chromadorea</taxon>
        <taxon>Rhabditida</taxon>
        <taxon>Rhabditina</taxon>
        <taxon>Rhabditomorpha</taxon>
        <taxon>Rhabditoidea</taxon>
        <taxon>Rhabditidae</taxon>
        <taxon>Peloderinae</taxon>
        <taxon>Caenorhabditis</taxon>
    </lineage>
</organism>
<evidence type="ECO:0000256" key="1">
    <source>
        <dbReference type="ARBA" id="ARBA00022574"/>
    </source>
</evidence>
<reference evidence="5" key="1">
    <citation type="submission" date="2010-08" db="EMBL/GenBank/DDBJ databases">
        <authorList>
            <consortium name="Caenorhabditis japonica Sequencing Consortium"/>
            <person name="Wilson R.K."/>
        </authorList>
    </citation>
    <scope>NUCLEOTIDE SEQUENCE [LARGE SCALE GENOMIC DNA]</scope>
    <source>
        <strain evidence="5">DF5081</strain>
    </source>
</reference>
<keyword evidence="5" id="KW-1185">Reference proteome</keyword>
<feature type="domain" description="Raptor N-terminal CASPase-like" evidence="3">
    <location>
        <begin position="69"/>
        <end position="210"/>
    </location>
</feature>
<name>A0A8R1IE46_CAEJA</name>
<dbReference type="PRINTS" id="PR01547">
    <property type="entry name" value="YEAST176DUF"/>
</dbReference>
<dbReference type="PANTHER" id="PTHR12848:SF16">
    <property type="entry name" value="REGULATORY-ASSOCIATED PROTEIN OF MTOR"/>
    <property type="match status" value="1"/>
</dbReference>
<dbReference type="SMART" id="SM01302">
    <property type="entry name" value="Raptor_N"/>
    <property type="match status" value="1"/>
</dbReference>
<dbReference type="GO" id="GO:0030674">
    <property type="term" value="F:protein-macromolecule adaptor activity"/>
    <property type="evidence" value="ECO:0007669"/>
    <property type="project" value="TreeGrafter"/>
</dbReference>
<dbReference type="Pfam" id="PF14538">
    <property type="entry name" value="Raptor_N"/>
    <property type="match status" value="1"/>
</dbReference>
<dbReference type="GO" id="GO:0009267">
    <property type="term" value="P:cellular response to starvation"/>
    <property type="evidence" value="ECO:0007669"/>
    <property type="project" value="TreeGrafter"/>
</dbReference>
<dbReference type="GO" id="GO:0010506">
    <property type="term" value="P:regulation of autophagy"/>
    <property type="evidence" value="ECO:0007669"/>
    <property type="project" value="TreeGrafter"/>
</dbReference>
<reference evidence="4" key="2">
    <citation type="submission" date="2022-06" db="UniProtKB">
        <authorList>
            <consortium name="EnsemblMetazoa"/>
        </authorList>
    </citation>
    <scope>IDENTIFICATION</scope>
    <source>
        <strain evidence="4">DF5081</strain>
    </source>
</reference>
<evidence type="ECO:0000313" key="5">
    <source>
        <dbReference type="Proteomes" id="UP000005237"/>
    </source>
</evidence>
<proteinExistence type="predicted"/>
<dbReference type="InterPro" id="IPR004083">
    <property type="entry name" value="Raptor"/>
</dbReference>
<dbReference type="PANTHER" id="PTHR12848">
    <property type="entry name" value="REGULATORY-ASSOCIATED PROTEIN OF MTOR"/>
    <property type="match status" value="1"/>
</dbReference>
<evidence type="ECO:0000259" key="3">
    <source>
        <dbReference type="SMART" id="SM01302"/>
    </source>
</evidence>
<dbReference type="GO" id="GO:0071230">
    <property type="term" value="P:cellular response to amino acid stimulus"/>
    <property type="evidence" value="ECO:0007669"/>
    <property type="project" value="TreeGrafter"/>
</dbReference>
<dbReference type="GO" id="GO:0031931">
    <property type="term" value="C:TORC1 complex"/>
    <property type="evidence" value="ECO:0007669"/>
    <property type="project" value="InterPro"/>
</dbReference>
<dbReference type="AlphaFoldDB" id="A0A8R1IE46"/>
<protein>
    <submittedName>
        <fullName evidence="4">Raptor_N domain-containing protein</fullName>
    </submittedName>
</protein>
<accession>A0A8R1IE46</accession>
<dbReference type="InterPro" id="IPR029347">
    <property type="entry name" value="Raptor_N"/>
</dbReference>